<reference evidence="1" key="1">
    <citation type="submission" date="2018-06" db="EMBL/GenBank/DDBJ databases">
        <authorList>
            <person name="Zhirakovskaya E."/>
        </authorList>
    </citation>
    <scope>NUCLEOTIDE SEQUENCE</scope>
</reference>
<dbReference type="Gene3D" id="1.25.40.10">
    <property type="entry name" value="Tetratricopeptide repeat domain"/>
    <property type="match status" value="3"/>
</dbReference>
<dbReference type="InterPro" id="IPR011990">
    <property type="entry name" value="TPR-like_helical_dom_sf"/>
</dbReference>
<organism evidence="1">
    <name type="scientific">hydrothermal vent metagenome</name>
    <dbReference type="NCBI Taxonomy" id="652676"/>
    <lineage>
        <taxon>unclassified sequences</taxon>
        <taxon>metagenomes</taxon>
        <taxon>ecological metagenomes</taxon>
    </lineage>
</organism>
<dbReference type="InterPro" id="IPR019734">
    <property type="entry name" value="TPR_rpt"/>
</dbReference>
<evidence type="ECO:0000313" key="1">
    <source>
        <dbReference type="EMBL" id="VAW59275.1"/>
    </source>
</evidence>
<protein>
    <submittedName>
        <fullName evidence="1">TPR domain protein, putative component of TonB system</fullName>
    </submittedName>
</protein>
<accession>A0A3B0WTF4</accession>
<dbReference type="SUPFAM" id="SSF48452">
    <property type="entry name" value="TPR-like"/>
    <property type="match status" value="1"/>
</dbReference>
<dbReference type="EMBL" id="UOFH01000069">
    <property type="protein sequence ID" value="VAW59275.1"/>
    <property type="molecule type" value="Genomic_DNA"/>
</dbReference>
<gene>
    <name evidence="1" type="ORF">MNBD_GAMMA08-296</name>
</gene>
<proteinExistence type="predicted"/>
<sequence>MHPQSPNFLLKVIKIYDEGGFSDLLIAAKKDYVQRYNIENKYWGLYEKRETNKPLMALKTNLNQLASHYHTLAQKTKSRLNYREAQRWYRVWLNSFPKDPKAWEMSYLFAEILNEDKQYAAAVSQYESTAYDYKNHKKSAAAGYAALLMYAKREAELTGFEKTQWHRQSIDSAIRFANKFPQHAEANKVLTQAVENLYALGEYEKAHKIALKISVSVKDATLLATAWVVMAHIEFEWMDFKRSENSYAKALKYLPKNAPSREALVKKQGVAVYKQGEISRQKGDLKSAVKHFSRVKSISAEVGLVANAEFDAASALIGLRNWAMAAKVLEGFRRTNPQHKLQADVTKKLAVVYLEKGDIKKASLEFEKVSYLPGTASYQIEALWQAAELSEQNNNQRAKKLYADFVTRFPSPLERAIEARQRLVELNERDKEIFQAAKWRIELVNADTRGGNQRTERTQYLAANASFALAEPVFDSYRKAKLTIPLKTSLKIKRQLMDKALKAYGRAASYKIPEVLTASTYRIAEIYQDLGLAIYNSERPKKLNEEELEQYDILLEEKSYPFEEKAIEFHEVNVSRFADGLYGVWVWKSLEQLKEFLPVRYNKKERNDMIVMEIL</sequence>
<name>A0A3B0WTF4_9ZZZZ</name>
<dbReference type="Pfam" id="PF13174">
    <property type="entry name" value="TPR_6"/>
    <property type="match status" value="1"/>
</dbReference>
<dbReference type="SMART" id="SM00028">
    <property type="entry name" value="TPR"/>
    <property type="match status" value="3"/>
</dbReference>
<dbReference type="AlphaFoldDB" id="A0A3B0WTF4"/>